<proteinExistence type="predicted"/>
<evidence type="ECO:0000313" key="2">
    <source>
        <dbReference type="EMBL" id="PRQ54682.1"/>
    </source>
</evidence>
<keyword evidence="1" id="KW-0472">Membrane</keyword>
<feature type="transmembrane region" description="Helical" evidence="1">
    <location>
        <begin position="29"/>
        <end position="49"/>
    </location>
</feature>
<keyword evidence="1" id="KW-1133">Transmembrane helix</keyword>
<comment type="caution">
    <text evidence="2">The sequence shown here is derived from an EMBL/GenBank/DDBJ whole genome shotgun (WGS) entry which is preliminary data.</text>
</comment>
<gene>
    <name evidence="2" type="ORF">RchiOBHm_Chr1g0316391</name>
</gene>
<keyword evidence="3" id="KW-1185">Reference proteome</keyword>
<dbReference type="Proteomes" id="UP000238479">
    <property type="component" value="Chromosome 1"/>
</dbReference>
<evidence type="ECO:0000256" key="1">
    <source>
        <dbReference type="SAM" id="Phobius"/>
    </source>
</evidence>
<evidence type="ECO:0000313" key="3">
    <source>
        <dbReference type="Proteomes" id="UP000238479"/>
    </source>
</evidence>
<reference evidence="2 3" key="1">
    <citation type="journal article" date="2018" name="Nat. Genet.">
        <title>The Rosa genome provides new insights in the design of modern roses.</title>
        <authorList>
            <person name="Bendahmane M."/>
        </authorList>
    </citation>
    <scope>NUCLEOTIDE SEQUENCE [LARGE SCALE GENOMIC DNA]</scope>
    <source>
        <strain evidence="3">cv. Old Blush</strain>
    </source>
</reference>
<dbReference type="AlphaFoldDB" id="A0A2P6S7M5"/>
<organism evidence="2 3">
    <name type="scientific">Rosa chinensis</name>
    <name type="common">China rose</name>
    <dbReference type="NCBI Taxonomy" id="74649"/>
    <lineage>
        <taxon>Eukaryota</taxon>
        <taxon>Viridiplantae</taxon>
        <taxon>Streptophyta</taxon>
        <taxon>Embryophyta</taxon>
        <taxon>Tracheophyta</taxon>
        <taxon>Spermatophyta</taxon>
        <taxon>Magnoliopsida</taxon>
        <taxon>eudicotyledons</taxon>
        <taxon>Gunneridae</taxon>
        <taxon>Pentapetalae</taxon>
        <taxon>rosids</taxon>
        <taxon>fabids</taxon>
        <taxon>Rosales</taxon>
        <taxon>Rosaceae</taxon>
        <taxon>Rosoideae</taxon>
        <taxon>Rosoideae incertae sedis</taxon>
        <taxon>Rosa</taxon>
    </lineage>
</organism>
<accession>A0A2P6S7M5</accession>
<dbReference type="EMBL" id="PDCK01000039">
    <property type="protein sequence ID" value="PRQ54682.1"/>
    <property type="molecule type" value="Genomic_DNA"/>
</dbReference>
<keyword evidence="1" id="KW-0812">Transmembrane</keyword>
<dbReference type="Gramene" id="PRQ54682">
    <property type="protein sequence ID" value="PRQ54682"/>
    <property type="gene ID" value="RchiOBHm_Chr1g0316391"/>
</dbReference>
<name>A0A2P6S7M5_ROSCH</name>
<sequence>MFDPVAILESDCDEDYLSVHVGKILQMSIFSLICIGGMPCLRLFILVGLTFSDNFPNMIICFFSFHVYCKFSN</sequence>
<protein>
    <submittedName>
        <fullName evidence="2">Uncharacterized protein</fullName>
    </submittedName>
</protein>